<evidence type="ECO:0000256" key="3">
    <source>
        <dbReference type="ARBA" id="ARBA00022786"/>
    </source>
</evidence>
<dbReference type="eggNOG" id="KOG1724">
    <property type="taxonomic scope" value="Eukaryota"/>
</dbReference>
<dbReference type="AlphaFoldDB" id="G7KGY7"/>
<keyword evidence="8" id="KW-0436">Ligase</keyword>
<evidence type="ECO:0000313" key="9">
    <source>
        <dbReference type="EnsemblPlants" id="AES99569"/>
    </source>
</evidence>
<dbReference type="Gene3D" id="3.30.710.10">
    <property type="entry name" value="Potassium Channel Kv1.1, Chain A"/>
    <property type="match status" value="1"/>
</dbReference>
<dbReference type="InterPro" id="IPR011333">
    <property type="entry name" value="SKP1/BTB/POZ_sf"/>
</dbReference>
<dbReference type="UniPathway" id="UPA00143"/>
<dbReference type="CDD" id="cd18322">
    <property type="entry name" value="BTB_POZ_SKP1"/>
    <property type="match status" value="1"/>
</dbReference>
<dbReference type="Proteomes" id="UP000002051">
    <property type="component" value="Chromosome 5"/>
</dbReference>
<keyword evidence="10" id="KW-1185">Reference proteome</keyword>
<comment type="similarity">
    <text evidence="2 4">Belongs to the SKP1 family.</text>
</comment>
<proteinExistence type="inferred from homology"/>
<dbReference type="Pfam" id="PF01466">
    <property type="entry name" value="Skp1"/>
    <property type="match status" value="1"/>
</dbReference>
<sequence length="145" mass="16198">MSSTRKVTLKSSDGGTFKIDKAVALESQTLKHIIEDDCIHDNGNPLIKVTSNILAKVIEYCKKHVEAGSSEEKPLHDDLKATLLDLILSANYLNIKSLLDLTCQALGEMMTKTTPDEILKTFNSVNDYSPEEEEEARQENQWACE</sequence>
<dbReference type="GO" id="GO:0031146">
    <property type="term" value="P:SCF-dependent proteasomal ubiquitin-dependent protein catabolic process"/>
    <property type="evidence" value="ECO:0000318"/>
    <property type="project" value="GO_Central"/>
</dbReference>
<dbReference type="PIRSF" id="PIRSF028729">
    <property type="entry name" value="E3_ubiquit_lig_SCF_Skp"/>
    <property type="match status" value="1"/>
</dbReference>
<evidence type="ECO:0000256" key="2">
    <source>
        <dbReference type="ARBA" id="ARBA00009993"/>
    </source>
</evidence>
<dbReference type="PaxDb" id="3880-AES99569"/>
<protein>
    <recommendedName>
        <fullName evidence="4">SKP1-like protein</fullName>
    </recommendedName>
</protein>
<evidence type="ECO:0000313" key="8">
    <source>
        <dbReference type="EMBL" id="AES99569.1"/>
    </source>
</evidence>
<organism evidence="8 10">
    <name type="scientific">Medicago truncatula</name>
    <name type="common">Barrel medic</name>
    <name type="synonym">Medicago tribuloides</name>
    <dbReference type="NCBI Taxonomy" id="3880"/>
    <lineage>
        <taxon>Eukaryota</taxon>
        <taxon>Viridiplantae</taxon>
        <taxon>Streptophyta</taxon>
        <taxon>Embryophyta</taxon>
        <taxon>Tracheophyta</taxon>
        <taxon>Spermatophyta</taxon>
        <taxon>Magnoliopsida</taxon>
        <taxon>eudicotyledons</taxon>
        <taxon>Gunneridae</taxon>
        <taxon>Pentapetalae</taxon>
        <taxon>rosids</taxon>
        <taxon>fabids</taxon>
        <taxon>Fabales</taxon>
        <taxon>Fabaceae</taxon>
        <taxon>Papilionoideae</taxon>
        <taxon>50 kb inversion clade</taxon>
        <taxon>NPAAA clade</taxon>
        <taxon>Hologalegina</taxon>
        <taxon>IRL clade</taxon>
        <taxon>Trifolieae</taxon>
        <taxon>Medicago</taxon>
    </lineage>
</organism>
<dbReference type="GO" id="GO:0097602">
    <property type="term" value="F:cullin family protein binding"/>
    <property type="evidence" value="ECO:0000318"/>
    <property type="project" value="GO_Central"/>
</dbReference>
<dbReference type="PANTHER" id="PTHR11165">
    <property type="entry name" value="SKP1"/>
    <property type="match status" value="1"/>
</dbReference>
<comment type="subunit">
    <text evidence="4">Part of a SCF (SKP1-cullin-F-box) protein ligase complex.</text>
</comment>
<dbReference type="InterPro" id="IPR016073">
    <property type="entry name" value="Skp1_comp_POZ"/>
</dbReference>
<dbReference type="EnsemblPlants" id="AES99569">
    <property type="protein sequence ID" value="AES99569"/>
    <property type="gene ID" value="MTR_5g082340"/>
</dbReference>
<gene>
    <name evidence="8" type="ordered locus">MTR_5g082340</name>
</gene>
<dbReference type="InterPro" id="IPR001232">
    <property type="entry name" value="SKP1-like"/>
</dbReference>
<comment type="function">
    <text evidence="4">Involved in ubiquitination and subsequent proteasomal degradation of target proteins. Together with CUL1, RBX1 and a F-box protein, it forms a SCF E3 ubiquitin ligase complex. The functional specificity of this complex depends on the type of F-box protein. In the SCF complex, it serves as an adapter that links the F-box protein to CUL1.</text>
</comment>
<dbReference type="STRING" id="3880.G7KGY7"/>
<reference evidence="8 10" key="2">
    <citation type="journal article" date="2014" name="BMC Genomics">
        <title>An improved genome release (version Mt4.0) for the model legume Medicago truncatula.</title>
        <authorList>
            <person name="Tang H."/>
            <person name="Krishnakumar V."/>
            <person name="Bidwell S."/>
            <person name="Rosen B."/>
            <person name="Chan A."/>
            <person name="Zhou S."/>
            <person name="Gentzbittel L."/>
            <person name="Childs K.L."/>
            <person name="Yandell M."/>
            <person name="Gundlach H."/>
            <person name="Mayer K.F."/>
            <person name="Schwartz D.C."/>
            <person name="Town C.D."/>
        </authorList>
    </citation>
    <scope>GENOME REANNOTATION</scope>
    <source>
        <strain evidence="9 10">cv. Jemalong A17</strain>
    </source>
</reference>
<evidence type="ECO:0000256" key="5">
    <source>
        <dbReference type="SAM" id="MobiDB-lite"/>
    </source>
</evidence>
<dbReference type="EMBL" id="CM001221">
    <property type="protein sequence ID" value="AES99569.1"/>
    <property type="molecule type" value="Genomic_DNA"/>
</dbReference>
<dbReference type="InterPro" id="IPR036296">
    <property type="entry name" value="SKP1-like_dim_sf"/>
</dbReference>
<dbReference type="SMART" id="SM00512">
    <property type="entry name" value="Skp1"/>
    <property type="match status" value="1"/>
</dbReference>
<dbReference type="Pfam" id="PF03931">
    <property type="entry name" value="Skp1_POZ"/>
    <property type="match status" value="1"/>
</dbReference>
<feature type="domain" description="SKP1 component POZ" evidence="7">
    <location>
        <begin position="6"/>
        <end position="65"/>
    </location>
</feature>
<reference evidence="8 10" key="1">
    <citation type="journal article" date="2011" name="Nature">
        <title>The Medicago genome provides insight into the evolution of rhizobial symbioses.</title>
        <authorList>
            <person name="Young N.D."/>
            <person name="Debelle F."/>
            <person name="Oldroyd G.E."/>
            <person name="Geurts R."/>
            <person name="Cannon S.B."/>
            <person name="Udvardi M.K."/>
            <person name="Benedito V.A."/>
            <person name="Mayer K.F."/>
            <person name="Gouzy J."/>
            <person name="Schoof H."/>
            <person name="Van de Peer Y."/>
            <person name="Proost S."/>
            <person name="Cook D.R."/>
            <person name="Meyers B.C."/>
            <person name="Spannagl M."/>
            <person name="Cheung F."/>
            <person name="De Mita S."/>
            <person name="Krishnakumar V."/>
            <person name="Gundlach H."/>
            <person name="Zhou S."/>
            <person name="Mudge J."/>
            <person name="Bharti A.K."/>
            <person name="Murray J.D."/>
            <person name="Naoumkina M.A."/>
            <person name="Rosen B."/>
            <person name="Silverstein K.A."/>
            <person name="Tang H."/>
            <person name="Rombauts S."/>
            <person name="Zhao P.X."/>
            <person name="Zhou P."/>
            <person name="Barbe V."/>
            <person name="Bardou P."/>
            <person name="Bechner M."/>
            <person name="Bellec A."/>
            <person name="Berger A."/>
            <person name="Berges H."/>
            <person name="Bidwell S."/>
            <person name="Bisseling T."/>
            <person name="Choisne N."/>
            <person name="Couloux A."/>
            <person name="Denny R."/>
            <person name="Deshpande S."/>
            <person name="Dai X."/>
            <person name="Doyle J.J."/>
            <person name="Dudez A.M."/>
            <person name="Farmer A.D."/>
            <person name="Fouteau S."/>
            <person name="Franken C."/>
            <person name="Gibelin C."/>
            <person name="Gish J."/>
            <person name="Goldstein S."/>
            <person name="Gonzalez A.J."/>
            <person name="Green P.J."/>
            <person name="Hallab A."/>
            <person name="Hartog M."/>
            <person name="Hua A."/>
            <person name="Humphray S.J."/>
            <person name="Jeong D.H."/>
            <person name="Jing Y."/>
            <person name="Jocker A."/>
            <person name="Kenton S.M."/>
            <person name="Kim D.J."/>
            <person name="Klee K."/>
            <person name="Lai H."/>
            <person name="Lang C."/>
            <person name="Lin S."/>
            <person name="Macmil S.L."/>
            <person name="Magdelenat G."/>
            <person name="Matthews L."/>
            <person name="McCorrison J."/>
            <person name="Monaghan E.L."/>
            <person name="Mun J.H."/>
            <person name="Najar F.Z."/>
            <person name="Nicholson C."/>
            <person name="Noirot C."/>
            <person name="O'Bleness M."/>
            <person name="Paule C.R."/>
            <person name="Poulain J."/>
            <person name="Prion F."/>
            <person name="Qin B."/>
            <person name="Qu C."/>
            <person name="Retzel E.F."/>
            <person name="Riddle C."/>
            <person name="Sallet E."/>
            <person name="Samain S."/>
            <person name="Samson N."/>
            <person name="Sanders I."/>
            <person name="Saurat O."/>
            <person name="Scarpelli C."/>
            <person name="Schiex T."/>
            <person name="Segurens B."/>
            <person name="Severin A.J."/>
            <person name="Sherrier D.J."/>
            <person name="Shi R."/>
            <person name="Sims S."/>
            <person name="Singer S.R."/>
            <person name="Sinharoy S."/>
            <person name="Sterck L."/>
            <person name="Viollet A."/>
            <person name="Wang B.B."/>
            <person name="Wang K."/>
            <person name="Wang M."/>
            <person name="Wang X."/>
            <person name="Warfsmann J."/>
            <person name="Weissenbach J."/>
            <person name="White D.D."/>
            <person name="White J.D."/>
            <person name="Wiley G.B."/>
            <person name="Wincker P."/>
            <person name="Xing Y."/>
            <person name="Yang L."/>
            <person name="Yao Z."/>
            <person name="Ying F."/>
            <person name="Zhai J."/>
            <person name="Zhou L."/>
            <person name="Zuber A."/>
            <person name="Denarie J."/>
            <person name="Dixon R.A."/>
            <person name="May G.D."/>
            <person name="Schwartz D.C."/>
            <person name="Rogers J."/>
            <person name="Quetier F."/>
            <person name="Town C.D."/>
            <person name="Roe B.A."/>
        </authorList>
    </citation>
    <scope>NUCLEOTIDE SEQUENCE [LARGE SCALE GENOMIC DNA]</scope>
    <source>
        <strain evidence="8">A17</strain>
        <strain evidence="9 10">cv. Jemalong A17</strain>
    </source>
</reference>
<dbReference type="GO" id="GO:0016874">
    <property type="term" value="F:ligase activity"/>
    <property type="evidence" value="ECO:0007669"/>
    <property type="project" value="UniProtKB-KW"/>
</dbReference>
<dbReference type="GO" id="GO:0005737">
    <property type="term" value="C:cytoplasm"/>
    <property type="evidence" value="ECO:0000318"/>
    <property type="project" value="GO_Central"/>
</dbReference>
<feature type="domain" description="SKP1 component dimerisation" evidence="6">
    <location>
        <begin position="96"/>
        <end position="143"/>
    </location>
</feature>
<dbReference type="InterPro" id="IPR016072">
    <property type="entry name" value="Skp1_comp_dimer"/>
</dbReference>
<name>G7KGY7_MEDTR</name>
<evidence type="ECO:0000259" key="6">
    <source>
        <dbReference type="Pfam" id="PF01466"/>
    </source>
</evidence>
<accession>G7KGY7</accession>
<dbReference type="InterPro" id="IPR016897">
    <property type="entry name" value="SKP1"/>
</dbReference>
<evidence type="ECO:0000259" key="7">
    <source>
        <dbReference type="Pfam" id="PF03931"/>
    </source>
</evidence>
<dbReference type="SUPFAM" id="SSF54695">
    <property type="entry name" value="POZ domain"/>
    <property type="match status" value="1"/>
</dbReference>
<comment type="pathway">
    <text evidence="1 4">Protein modification; protein ubiquitination.</text>
</comment>
<evidence type="ECO:0000313" key="10">
    <source>
        <dbReference type="Proteomes" id="UP000002051"/>
    </source>
</evidence>
<dbReference type="GO" id="GO:0005634">
    <property type="term" value="C:nucleus"/>
    <property type="evidence" value="ECO:0000318"/>
    <property type="project" value="GO_Central"/>
</dbReference>
<feature type="region of interest" description="Disordered" evidence="5">
    <location>
        <begin position="124"/>
        <end position="145"/>
    </location>
</feature>
<reference evidence="9" key="3">
    <citation type="submission" date="2015-04" db="UniProtKB">
        <authorList>
            <consortium name="EnsemblPlants"/>
        </authorList>
    </citation>
    <scope>IDENTIFICATION</scope>
    <source>
        <strain evidence="9">cv. Jemalong A17</strain>
    </source>
</reference>
<dbReference type="GO" id="GO:0009867">
    <property type="term" value="P:jasmonic acid mediated signaling pathway"/>
    <property type="evidence" value="ECO:0007669"/>
    <property type="project" value="UniProtKB-ARBA"/>
</dbReference>
<dbReference type="SUPFAM" id="SSF81382">
    <property type="entry name" value="Skp1 dimerisation domain-like"/>
    <property type="match status" value="1"/>
</dbReference>
<keyword evidence="3 4" id="KW-0833">Ubl conjugation pathway</keyword>
<evidence type="ECO:0000256" key="4">
    <source>
        <dbReference type="PIRNR" id="PIRNR028729"/>
    </source>
</evidence>
<dbReference type="HOGENOM" id="CLU_059252_6_1_1"/>
<dbReference type="GO" id="GO:0016567">
    <property type="term" value="P:protein ubiquitination"/>
    <property type="evidence" value="ECO:0007669"/>
    <property type="project" value="UniProtKB-UniRule"/>
</dbReference>
<evidence type="ECO:0000256" key="1">
    <source>
        <dbReference type="ARBA" id="ARBA00004906"/>
    </source>
</evidence>